<evidence type="ECO:0000256" key="3">
    <source>
        <dbReference type="SAM" id="MobiDB-lite"/>
    </source>
</evidence>
<name>A0A543AZP5_9ACTN</name>
<dbReference type="GO" id="GO:0016020">
    <property type="term" value="C:membrane"/>
    <property type="evidence" value="ECO:0007669"/>
    <property type="project" value="UniProtKB-SubCell"/>
</dbReference>
<feature type="region of interest" description="Disordered" evidence="3">
    <location>
        <begin position="132"/>
        <end position="171"/>
    </location>
</feature>
<keyword evidence="2" id="KW-0472">Membrane</keyword>
<dbReference type="AlphaFoldDB" id="A0A543AZP5"/>
<accession>A0A543AZP5</accession>
<feature type="compositionally biased region" description="Acidic residues" evidence="3">
    <location>
        <begin position="138"/>
        <end position="165"/>
    </location>
</feature>
<proteinExistence type="predicted"/>
<dbReference type="RefSeq" id="WP_142041906.1">
    <property type="nucleotide sequence ID" value="NZ_JBHTGS010000001.1"/>
</dbReference>
<organism evidence="4 5">
    <name type="scientific">Stackebrandtia endophytica</name>
    <dbReference type="NCBI Taxonomy" id="1496996"/>
    <lineage>
        <taxon>Bacteria</taxon>
        <taxon>Bacillati</taxon>
        <taxon>Actinomycetota</taxon>
        <taxon>Actinomycetes</taxon>
        <taxon>Glycomycetales</taxon>
        <taxon>Glycomycetaceae</taxon>
        <taxon>Stackebrandtia</taxon>
    </lineage>
</organism>
<gene>
    <name evidence="4" type="ORF">FB566_3630</name>
</gene>
<dbReference type="InParanoid" id="A0A543AZP5"/>
<dbReference type="EMBL" id="VFOW01000001">
    <property type="protein sequence ID" value="TQL78054.1"/>
    <property type="molecule type" value="Genomic_DNA"/>
</dbReference>
<protein>
    <recommendedName>
        <fullName evidence="6">Mce-associated membrane protein</fullName>
    </recommendedName>
</protein>
<dbReference type="Proteomes" id="UP000317043">
    <property type="component" value="Unassembled WGS sequence"/>
</dbReference>
<comment type="subcellular location">
    <subcellularLocation>
        <location evidence="1">Membrane</location>
    </subcellularLocation>
</comment>
<keyword evidence="5" id="KW-1185">Reference proteome</keyword>
<evidence type="ECO:0000256" key="1">
    <source>
        <dbReference type="ARBA" id="ARBA00004370"/>
    </source>
</evidence>
<sequence length="197" mass="21140">MKVTRRQRWLAVNTVLATLVLLALGVTVVFGYQWFAAWRDDAARAEPVDAATRGVLALMSVSPASIDSDLAAVEALATGDFADELAQRRDYVRESVIGNVITQKAEVAQAAYAGGDSDSATVILTVETVTVTTMPPPTEEETAEGEKEDGEPSEDPEEPAEDDGDGTQQTPLTNHYRVKAEMALVDGQWLIAMLVMG</sequence>
<evidence type="ECO:0000313" key="4">
    <source>
        <dbReference type="EMBL" id="TQL78054.1"/>
    </source>
</evidence>
<dbReference type="PANTHER" id="PTHR37042">
    <property type="entry name" value="OUTER MEMBRANE PROTEIN RV1973"/>
    <property type="match status" value="1"/>
</dbReference>
<dbReference type="OrthoDB" id="3395172at2"/>
<evidence type="ECO:0000256" key="2">
    <source>
        <dbReference type="ARBA" id="ARBA00023136"/>
    </source>
</evidence>
<evidence type="ECO:0008006" key="6">
    <source>
        <dbReference type="Google" id="ProtNLM"/>
    </source>
</evidence>
<dbReference type="PANTHER" id="PTHR37042:SF4">
    <property type="entry name" value="OUTER MEMBRANE PROTEIN RV1973"/>
    <property type="match status" value="1"/>
</dbReference>
<comment type="caution">
    <text evidence="4">The sequence shown here is derived from an EMBL/GenBank/DDBJ whole genome shotgun (WGS) entry which is preliminary data.</text>
</comment>
<evidence type="ECO:0000313" key="5">
    <source>
        <dbReference type="Proteomes" id="UP000317043"/>
    </source>
</evidence>
<reference evidence="4 5" key="1">
    <citation type="submission" date="2019-06" db="EMBL/GenBank/DDBJ databases">
        <title>Sequencing the genomes of 1000 actinobacteria strains.</title>
        <authorList>
            <person name="Klenk H.-P."/>
        </authorList>
    </citation>
    <scope>NUCLEOTIDE SEQUENCE [LARGE SCALE GENOMIC DNA]</scope>
    <source>
        <strain evidence="4 5">DSM 45928</strain>
    </source>
</reference>